<evidence type="ECO:0000256" key="7">
    <source>
        <dbReference type="ARBA" id="ARBA00023194"/>
    </source>
</evidence>
<feature type="domain" description="Carrier" evidence="9">
    <location>
        <begin position="1159"/>
        <end position="1234"/>
    </location>
</feature>
<dbReference type="SMART" id="SM00823">
    <property type="entry name" value="PKS_PP"/>
    <property type="match status" value="6"/>
</dbReference>
<feature type="domain" description="Carrier" evidence="9">
    <location>
        <begin position="102"/>
        <end position="177"/>
    </location>
</feature>
<dbReference type="GO" id="GO:0005829">
    <property type="term" value="C:cytosol"/>
    <property type="evidence" value="ECO:0007669"/>
    <property type="project" value="TreeGrafter"/>
</dbReference>
<dbReference type="InterPro" id="IPR009081">
    <property type="entry name" value="PP-bd_ACP"/>
</dbReference>
<evidence type="ECO:0000256" key="2">
    <source>
        <dbReference type="ARBA" id="ARBA00006432"/>
    </source>
</evidence>
<feature type="domain" description="Carrier" evidence="9">
    <location>
        <begin position="4771"/>
        <end position="4846"/>
    </location>
</feature>
<dbReference type="Gene3D" id="3.30.559.10">
    <property type="entry name" value="Chloramphenicol acetyltransferase-like domain"/>
    <property type="match status" value="7"/>
</dbReference>
<dbReference type="GO" id="GO:0044550">
    <property type="term" value="P:secondary metabolite biosynthetic process"/>
    <property type="evidence" value="ECO:0007669"/>
    <property type="project" value="UniProtKB-ARBA"/>
</dbReference>
<dbReference type="Pfam" id="PF00668">
    <property type="entry name" value="Condensation"/>
    <property type="match status" value="7"/>
</dbReference>
<dbReference type="CDD" id="cd12115">
    <property type="entry name" value="A_NRPS_Sfm_like"/>
    <property type="match status" value="1"/>
</dbReference>
<dbReference type="InterPro" id="IPR036736">
    <property type="entry name" value="ACP-like_sf"/>
</dbReference>
<reference evidence="10 11" key="2">
    <citation type="submission" date="2018-06" db="EMBL/GenBank/DDBJ databases">
        <authorList>
            <person name="Zhirakovskaya E."/>
        </authorList>
    </citation>
    <scope>NUCLEOTIDE SEQUENCE [LARGE SCALE GENOMIC DNA]</scope>
    <source>
        <strain evidence="10 11">FBKL4.011</strain>
    </source>
</reference>
<name>A0A364K7J2_9BACL</name>
<comment type="similarity">
    <text evidence="2">Belongs to the ATP-dependent AMP-binding enzyme family.</text>
</comment>
<dbReference type="InterPro" id="IPR006162">
    <property type="entry name" value="Ppantetheine_attach_site"/>
</dbReference>
<keyword evidence="11" id="KW-1185">Reference proteome</keyword>
<reference evidence="10 11" key="1">
    <citation type="submission" date="2018-06" db="EMBL/GenBank/DDBJ databases">
        <title>Thermoflavimicrobium daqus sp. nov., a thermophilic microbe isolated from Moutai-flavour Daqu.</title>
        <authorList>
            <person name="Wang X."/>
            <person name="Zhou H."/>
        </authorList>
    </citation>
    <scope>NUCLEOTIDE SEQUENCE [LARGE SCALE GENOMIC DNA]</scope>
    <source>
        <strain evidence="10 11">FBKL4.011</strain>
    </source>
</reference>
<dbReference type="RefSeq" id="WP_113657942.1">
    <property type="nucleotide sequence ID" value="NZ_KZ845664.1"/>
</dbReference>
<dbReference type="NCBIfam" id="TIGR01733">
    <property type="entry name" value="AA-adenyl-dom"/>
    <property type="match status" value="5"/>
</dbReference>
<dbReference type="PANTHER" id="PTHR45527">
    <property type="entry name" value="NONRIBOSOMAL PEPTIDE SYNTHETASE"/>
    <property type="match status" value="1"/>
</dbReference>
<keyword evidence="7" id="KW-0045">Antibiotic biosynthesis</keyword>
<dbReference type="CDD" id="cd05930">
    <property type="entry name" value="A_NRPS"/>
    <property type="match status" value="2"/>
</dbReference>
<dbReference type="Gene3D" id="3.40.50.980">
    <property type="match status" value="10"/>
</dbReference>
<evidence type="ECO:0000256" key="8">
    <source>
        <dbReference type="ARBA" id="ARBA00023268"/>
    </source>
</evidence>
<dbReference type="CDD" id="cd17651">
    <property type="entry name" value="A_NRPS_VisG_like"/>
    <property type="match status" value="1"/>
</dbReference>
<sequence>MKVRSFQMEIEEIEKRLCQHSAVKKAIVVLHDIEKVVPCLIAYVVLHPESKETRESLLTFLSETCIDVKPADLVVLDTFPLTSEGKVNLKALPLPSHLKQVLPRTLTEEMIAEVWMEIFELEEVSVYDDFFQMGGDSELAEELHIYLQQAFQMPLSPGLIDEAPTIAQLAERIDLELSDHRVEKASVTTIPIANRDQGYLPMSYAQRRLWFFEKLMPNTAVYNIPFAVRLQGALNIPALEQSLQMLVDRHEAFRTTFTEIEGEPVQLLSSRLELKVVQEDLRNEKDPEATCLHLIKKDAEQAFDLVKGPLIRARLFRLSLSDWVLSLTTHHMVADGWSMGIFFDEWSQLYQALVRGEDYPLSELSVQYGDYAVWQQEWLQDEVQAKQLSYWKKQLADLPVLQLPTDQPRPSKQTFHGAIHSITIEADLTKRLHTLSQEEGASLFMTLLSAFQTLLSRYSGQEDIVVGSPIAGRTRQELEKVIGFFVNTLVFRTDCSGNPSFRELLARVKEVAWEAYANQDVPFEKVVDELQPERSLSYSPLFQVMFTLQNMPLQYTGVDHLTVKPLSVQQDIAKFDLTLTMMESTEGLSATFEYNTDLFTEETIRRMAGHFRQVLTEIVADPSQPIGQISLLTKEELELLHQWNQTQVNYPRQSSVAEEFALQAKETPDRVALIYQEQSLTYQELNQKANQLAHYLRKQGIGRETMVGVAMERSLDLVVAILGILKAGGAYVPLDPTYPKDRLAYMIEDAQVEIILTQAHLPVQWELTSTSVIVLDQEWAEITNESLEDPPLLSSGEDLAYVMYTSGSTGKPKGVEVVQRGILRLVKGANYAQFTKDEVFLQLAPIAFDASTFEIWGSLLNGAKLVIMPPHTPSLEEIASVLKQEKVTTLWLTSGLFNLMVEHQLESLRGLRQLLVGGDVVSVPHVKKVLAFGHVQVINGYGPTENTTFTCCYPIPTTWQGTTSLPIGRPISNTEVYVLDRWGKHVPIGVPGELYVGGDGLARGYLRRPKLTEERFVKHPFSKEMNAKLYQTGDLVRYLPDGNLEFLGRLDHQVKIRGFRIELGEIEAALSKHPAVKEAVVIVREDTPGDKRLVAYLIVTEDVVNERQWRSYLQDQLPEYMIPAAFVQMDEFPLNPNGKVDRKALPAPAIPEPTEKKARHRTPLEEIIAGIWCEVLKVEHVDSQQNFFELGGNSLLATKVISRMNHVLKIEIPLRTLFEKPTIKDLAQEIETWLHAEIAPSERNIQPREDQIAELPLSYAQQRLWFLEQMLDHTGVYHIPLAIRIKGELDKNVLQQSWHTVIQRHESLRTIFQESEGQAVQVILPEITDWWAEFDLRTENHAESVAMEMIKKDADKSFDLSQGPLLRVKLFQIEEKDWLLYVNMHHIISDGWSLGVLTEELFGLYQAMLDNEPYSLPELPIQYADYTIWQRAWLQDEKLSKQLAYWKDQLADLPVLQLPTDFPRPAEQTFHGATYQITLPTELLIKLQRLSRKSGSTLFMTLLAGLQVLLSRYSGQEDIAVGSPIAGRNQAELEKLVGFFVNTVVYRTDLSGNPSFRELLDRVRQVAVEAYAHQDIPFERLVDELQPERYLSHTPLFQVMFALQNASVTVPEVPGLLVETVELPHHTAKFDMVVNAAESTEGLVIAFEYNTDLFAAETIERMAAHFSLLLEEVVAHPDCPIRQISLLTEHERRLLNEWNQTEIEVPENRLVHEWIALNAVEHPTALAVNSPQGCFTYQELNQRANQLAHYMHKQGVRKGDRVGICVERSLHYVVGLLGILKAGGVYVPIDAAYPRERMQYMLEDTQAVMLLTQTHLQTSLPAWKKTVYLDGIEEELKQESGLEPAVHLTKNDLAYVIYTSGSTGKPKGVMVPYRSLLNLVFWHLREYQLTSQDRTTFLAGMAFDASVWEIWPTLVAGACLYIPDEEIRLSHYELRDWFIQNKITVSFVPTPLLEQLLTIPWPKQLSLRKILTGGDQLRSYPTSDFPVDVINHYGPTENTVVATAAVVPKQSDQKGLPPIGYPIANTEVYVLDHYQQQVPIGVPGELYIGGHSLADGYFNQSELTRERFIPHPFNKQPHARLYKTGDLVRFLPDGQLEYLGRIDQQVKIRGFRIELGEIEAVLSGHPAVKEGVVAVQEIAPGDKRLIAYVVVDEEQVFSEEIGKQYLKQHLPEYMVPAVWVTLEDLPLTANGKIDRQALPKPIWKMDQETYVAPRNKIEQKLAAIWQQVLRLPQVGVHDNFFRLGGDSILSIQIVAKAKQQGLHLTPKRLFENQTIAELAQVVGKVANIEAEQGILTGEVPFTPIQKWFFEQDIPHRHHWNQSMFLQVAERLKPDLIQRTLAYLLMQHDALRLRFEKLEQGWRQVYAEVEEANSFTMFDLTKIDIKERRIIIENEAIKAQQSLNIFQGPLLRVIYFDLGDSEPGRLLWVAHHLVIDGISWRILLEDFATVYKQLESGKVAQPLPKTTSYREWAYELRQLAKSEQLQQEAVYWLEQAQKPVATLPVDNKHGKNTEREADSITLSLNQAETRTLLQMSNEKYRAQIHEILLSALGKAFMHWTGQTTFRIHLEGHGREELKEGIDLSRTIGWFTSMYPWVMDLSEAKCNSEIVRVVKEQVRRTPKQGLGYGVIRYLSQDHEVKEVLSQQPTPKVSFNYLGQFDQSTEQVGLFSGVAPEYAGSYADPQTPRAHLIDVIGGVSQGQLHLTWRYSKEMYQQETIEQVAVMMMTSLRELIHQELSDKTTCYIPSDFPLAELTQTELDQCLEPHGVVEDIYPLSPLQEGLWFHSQMGTGIGDYVVQMSFSLTGDLDLQAFQEAWQQVVNRYAVLRTAIKAQGLTRPHQVVYASVPVSFIVEDWSSHTLEEQEQKLERVLAQDRKLGFILEQAPLMRFTIIQRGDQAYQFIWSYHHVILDGWSMPLVFQDLFTIYHQLTTGQRIELEEMRPYRDYIAWLKQQDLMKAKEFWRQKLKGFTTPTTLPIERKVTESAAENYKQHVVYLSEPLTAKLEDFVRGHQLTLSSLIQGAWAYLLSRYSGEKDVLYGATGAGRPADLSGVDRMVGLFINTLPVRVQVSEELTIQEWLQSFQLEQMELRQYEFTPLHEIQGLSELPKGTPLFQTLVVFENYPVGEVAERIPGGLRIHQAEGVEQVSYPLTLIVAPGEKLYLKWMYRDNHFADEAIVRMCEHLQMILEEMVADPTRKLKEVNLLTKQEAHQLTLWNENEQPYPDKRPIHEWIARQVEKTPQAVAVMTTEGAWTYQELNERANRLAHYLLKNGVNQQARVGIFMERSLDLLVSLLAVLKAGGTYVPLDPAYPKERIAYMLSDAEAQVILTQESLKGELSDVVDWVVAVDQEFALWSEESNFNPSVQVDSEQLAYLIYTSGSTGLPKGVMISHRNVSAFIHWAKSLFTPEELKGVLAATSICFDLSIFEMFVPLSAGGKVILAENVLELPEHPAKNLITCINTVPSAMTELLRMQEVPPSVRTVNLAGEPLPHALVQQIYALGTVTKVYNLYGPSEDTTYSTYACIEKDGSEAPPIGRPITNTKAYVLDSSLRPVAIGIPGELYLSGAGVALGYLNKEEMTRERFIPDPFSSDPKARLYKTGDLVRYRGDGQLEFLGRIDHQVKIRGYRIELGEIEAVLRQDESIRDVVVVAREDQPGAKRLVAYVVAEQDQSSDWQQRIKQKLPDYMVPRVFVMMDHLPLTPNGKIDRKALPAPEQTISMKQYVAPRTVAEEMMAAIWCKVLSLEQVGVYDHFFELGGHSLLATQVVSRSKEVFGIEFPLRLLFEKPVLHELAQAIEMETMMEQNEESSITIEKAKRTSTNLPLSYSQQRLWFLDRLKPENAAYNLPFALRIQGKINRKAMEESLQTLIRRHETLRTIFQEIKGQPVQIIEEVEFSSLEFVDLRLTANPSAKVLELITQDLNQPFYLHKGPLFRAKLYQVAHEEWIFYVNMHHIISDGWSLQVFLKEWLACYQALIEGQEASIAPLPIQYADFAIWQQSWMDGAKLEEQLTYWKNQLKNVPILQLPTDYPRPSEQTFCGADYRMNLPHELVKRLEELGHQEGATLFMTLLAAWNVLLSRYSGQTDIAVGSPIAGRNHKETEGLIGFFVNTLVFRTDLSGNPSFRTLLRQLREVALSAYAHQDVPFEKVVDELQPERHLSHSPLFQVMFALQNMPEMADRVTELSIEPFDLPITTAKFDLTLTMGESSQGFTAVFEYNTDLFKAETIARLAQHFYQVLEAIAQNPEQPIHHIPILTEQEQELYQQVNQTQMDSYDGCIHQWVEKQVARDPQAIAIVSEHTFVTYGELNARANQLARYLQKIGIAPGELVGICMERTPALIVGALAILKAGCAYVPMDPEYPTDRLEYMALDAQVSMILTETAYQEKCSFESVPYTICLDQIADKLSLESEKELSGLATGDQLAYLIYTSGSTGQPKGVPITHRSLGNLITWHHTTYELSSHDRTTLIAGVAFDASVWEIWPTLTAGAALYIPTQEVRLSPTHLRDWLLENQITISFLPTPLLESLLQLEWPKQVALRKLLTGGDQLHVYPASDFPVDVINHYGPTENTVVTTAYPIPKGETYQGLPAIGQPIGGTEVYVLSPFNQPVPIGVPGELHIGGVGLAKGYHRRPELTAEKFVTIEQERLYKTGDLVRFLSNGNLEFLGRIDQQVKIRGFRIELGEIEAILSSYPTIKEATVSASVDERGEKRLVAYVVADGEAEEMKWIEHLKQMLPEYMIPSAFVKLDALPLTANGKVDRQALPKPEWAEKIRAGVEPRTPVEEMIAGIWKSLLPVEAVYIHDNFFVLGGHSLLATQVISRINEAFQITLPLRSLFEAPILKDLAQQVETALQEGKGKALPPLIPSDHSEPLAPMSYAQQRLWFLDRLLPDRSVYHIPFALRIRGDLHVDLLRQSLHSLIQRHETLRTIFQEEDGQAVQVIQTSDHLKFREIDLRAEQDPCESAMQQIHADLQISFVLTQGPLLRMKLFRVAEDEWLFYLNMHHIISDGWSISVFIRELFTLYNAFKQGEDNPLPALTIQYRDFASWQKSWLTGEVLEKQLAYWKKQLADVPVLQLATDRPRPAEQTFRGATYQIVLPTKLLADLKELSQQEGATLFMTLLTAFQLLLSRYSGQEDIAVGSPVAGRNQKEIENLIGFFVNTLVFRTDLSGNPSFRDLLARVRDVALEAYSHQDVPFERVVDEVQPERHLSHTPLFQVMFALQNTPRDWHEAHDLQMETVTLEQNSAKFDLTLTMAEASEGLVTAFEYNTDLFTKDTIQRMAVQLQLLLEQIVRKPEAAIHHYSIVTQDEKQLISAWNETKVDYPQNRPVYAWIEENAKQQPTGVAVVSLQGTLTYQELNARANQLAHALQKRGIGSEQLVGVCMERSPELLVALLAIWKAGAAYVPMDPSYPEDRLTYMISDSQVPIMLTQSHLQEKVEGSSTTVWCVDTDEELWITESKADLEVSVSVDQLAYMIYTSGSTGKPKGVMITHRSLLNLVFWHQRTYQLTSQDRTTLLAGTAFDASVWEIWPTLASGGALYIPSEEIRMSPTELKDWMIEQQITVSFLPTPLLESMLLLEWPKQLPLRTLLTGGDQLRHYPSPDFPVEVINHYGPTENTVVTTAAKVVTSTNSELTTPPIGRPIANTEVYVLDSQRQPVPIGVPGELYVGGAGLARGYYQRPDLTEQSFIQHPFRPDSHARLYKTGDLVRFLPDGQLEFLGRIDHQVKIRGFRIELGEIEAALSSHPAIQECVVIARSNEQGLKQLVAYVVTKETLSRNELRQTLKQTLPEYMIPTAFVWLDHLPLTNNGKIDRRALPAPDTSDYLDQTHYVEAKTEVEAQLVEIWKQVLRLQRVGIHDNFFQLGGDSILSLQVVARANQAGLKLTPKQLFENQTIAELATVVGKAPVIQAEQGLVTGEVPLTPIQHWFFEQELLERHHWNQSMFLLVKKSLQPSLLAQALKAVVYQHDALRLRFRKQGSKWYQVHTPLEEALPFQYEDLSRQSDDEQKKTMEQIASQAQSSLHIEEGPIWKVVYFDLGSARSGRLLWVVHHLVIDGVSWRILLEDLQTAYEQLRRGEEIQLLPKTTSFKEWSTQLQEYAQTESVLAEASYWLSHSSKQVTHLPKDFVSGENIEAKADSVVLHLDEQETAQLLQEVPSQFHAQITEILLTALVLATSRWTKKRSVWVHLEGHGREEIAENIDLSRTVGWFTSMYPVHLDLGRANTQGEALKTIKEQLRQVPRQGLGYGLLRYLRTKMDQHVGESDQAEISMNYLGQFDTVTSDGGLFVGNAPEFAGPPIHPANKRAHLIDVVGAVTGGKLHLSWIFSKEIFKRETIERIAQDYLDALRSFIAPENRHEMWSYSTTDFPEADLSDKDLSKVLTLLQKKRGKST</sequence>
<dbReference type="FunFam" id="3.30.559.10:FF:000016">
    <property type="entry name" value="Nonribosomal peptide synthase Pes1"/>
    <property type="match status" value="1"/>
</dbReference>
<dbReference type="InterPro" id="IPR000873">
    <property type="entry name" value="AMP-dep_synth/lig_dom"/>
</dbReference>
<proteinExistence type="inferred from homology"/>
<comment type="cofactor">
    <cofactor evidence="1">
        <name>pantetheine 4'-phosphate</name>
        <dbReference type="ChEBI" id="CHEBI:47942"/>
    </cofactor>
</comment>
<dbReference type="GO" id="GO:0008610">
    <property type="term" value="P:lipid biosynthetic process"/>
    <property type="evidence" value="ECO:0007669"/>
    <property type="project" value="UniProtKB-ARBA"/>
</dbReference>
<keyword evidence="6" id="KW-0677">Repeat</keyword>
<dbReference type="FunFam" id="3.40.50.12780:FF:000012">
    <property type="entry name" value="Non-ribosomal peptide synthetase"/>
    <property type="match status" value="5"/>
</dbReference>
<evidence type="ECO:0000256" key="5">
    <source>
        <dbReference type="ARBA" id="ARBA00022598"/>
    </source>
</evidence>
<dbReference type="Pfam" id="PF00550">
    <property type="entry name" value="PP-binding"/>
    <property type="match status" value="6"/>
</dbReference>
<keyword evidence="8" id="KW-0511">Multifunctional enzyme</keyword>
<dbReference type="GO" id="GO:0016874">
    <property type="term" value="F:ligase activity"/>
    <property type="evidence" value="ECO:0007669"/>
    <property type="project" value="UniProtKB-KW"/>
</dbReference>
<accession>A0A364K7J2</accession>
<dbReference type="CDD" id="cd19531">
    <property type="entry name" value="LCL_NRPS-like"/>
    <property type="match status" value="4"/>
</dbReference>
<organism evidence="10 11">
    <name type="scientific">Thermoflavimicrobium daqui</name>
    <dbReference type="NCBI Taxonomy" id="2137476"/>
    <lineage>
        <taxon>Bacteria</taxon>
        <taxon>Bacillati</taxon>
        <taxon>Bacillota</taxon>
        <taxon>Bacilli</taxon>
        <taxon>Bacillales</taxon>
        <taxon>Thermoactinomycetaceae</taxon>
        <taxon>Thermoflavimicrobium</taxon>
    </lineage>
</organism>
<evidence type="ECO:0000256" key="4">
    <source>
        <dbReference type="ARBA" id="ARBA00022553"/>
    </source>
</evidence>
<dbReference type="PROSITE" id="PS00455">
    <property type="entry name" value="AMP_BINDING"/>
    <property type="match status" value="5"/>
</dbReference>
<dbReference type="InterPro" id="IPR010060">
    <property type="entry name" value="NRPS_synth"/>
</dbReference>
<dbReference type="InterPro" id="IPR020845">
    <property type="entry name" value="AMP-binding_CS"/>
</dbReference>
<dbReference type="NCBIfam" id="NF003417">
    <property type="entry name" value="PRK04813.1"/>
    <property type="match status" value="6"/>
</dbReference>
<evidence type="ECO:0000313" key="11">
    <source>
        <dbReference type="Proteomes" id="UP000251213"/>
    </source>
</evidence>
<dbReference type="SUPFAM" id="SSF47336">
    <property type="entry name" value="ACP-like"/>
    <property type="match status" value="6"/>
</dbReference>
<dbReference type="CDD" id="cd12117">
    <property type="entry name" value="A_NRPS_Srf_like"/>
    <property type="match status" value="1"/>
</dbReference>
<keyword evidence="3" id="KW-0596">Phosphopantetheine</keyword>
<dbReference type="GO" id="GO:0031177">
    <property type="term" value="F:phosphopantetheine binding"/>
    <property type="evidence" value="ECO:0007669"/>
    <property type="project" value="InterPro"/>
</dbReference>
<dbReference type="FunFam" id="3.30.559.10:FF:000012">
    <property type="entry name" value="Non-ribosomal peptide synthetase"/>
    <property type="match status" value="4"/>
</dbReference>
<feature type="domain" description="Carrier" evidence="9">
    <location>
        <begin position="2212"/>
        <end position="2286"/>
    </location>
</feature>
<dbReference type="InterPro" id="IPR045851">
    <property type="entry name" value="AMP-bd_C_sf"/>
</dbReference>
<dbReference type="Gene3D" id="1.10.1200.10">
    <property type="entry name" value="ACP-like"/>
    <property type="match status" value="6"/>
</dbReference>
<dbReference type="InterPro" id="IPR025110">
    <property type="entry name" value="AMP-bd_C"/>
</dbReference>
<comment type="caution">
    <text evidence="10">The sequence shown here is derived from an EMBL/GenBank/DDBJ whole genome shotgun (WGS) entry which is preliminary data.</text>
</comment>
<dbReference type="Pfam" id="PF00501">
    <property type="entry name" value="AMP-binding"/>
    <property type="match status" value="5"/>
</dbReference>
<dbReference type="NCBIfam" id="NF004282">
    <property type="entry name" value="PRK05691.1"/>
    <property type="match status" value="7"/>
</dbReference>
<dbReference type="FunFam" id="2.30.38.10:FF:000001">
    <property type="entry name" value="Non-ribosomal peptide synthetase PvdI"/>
    <property type="match status" value="4"/>
</dbReference>
<feature type="domain" description="Carrier" evidence="9">
    <location>
        <begin position="3723"/>
        <end position="3798"/>
    </location>
</feature>
<dbReference type="Gene3D" id="3.30.559.30">
    <property type="entry name" value="Nonribosomal peptide synthetase, condensation domain"/>
    <property type="match status" value="7"/>
</dbReference>
<dbReference type="FunFam" id="3.30.300.30:FF:000010">
    <property type="entry name" value="Enterobactin synthetase component F"/>
    <property type="match status" value="5"/>
</dbReference>
<dbReference type="GO" id="GO:0017000">
    <property type="term" value="P:antibiotic biosynthetic process"/>
    <property type="evidence" value="ECO:0007669"/>
    <property type="project" value="UniProtKB-KW"/>
</dbReference>
<dbReference type="InterPro" id="IPR023213">
    <property type="entry name" value="CAT-like_dom_sf"/>
</dbReference>
<dbReference type="FunFam" id="3.40.50.980:FF:000001">
    <property type="entry name" value="Non-ribosomal peptide synthetase"/>
    <property type="match status" value="5"/>
</dbReference>
<dbReference type="SUPFAM" id="SSF52777">
    <property type="entry name" value="CoA-dependent acyltransferases"/>
    <property type="match status" value="14"/>
</dbReference>
<dbReference type="GO" id="GO:0043041">
    <property type="term" value="P:amino acid activation for nonribosomal peptide biosynthetic process"/>
    <property type="evidence" value="ECO:0007669"/>
    <property type="project" value="TreeGrafter"/>
</dbReference>
<dbReference type="InterPro" id="IPR001242">
    <property type="entry name" value="Condensation_dom"/>
</dbReference>
<evidence type="ECO:0000256" key="3">
    <source>
        <dbReference type="ARBA" id="ARBA00022450"/>
    </source>
</evidence>
<dbReference type="PROSITE" id="PS50075">
    <property type="entry name" value="CARRIER"/>
    <property type="match status" value="6"/>
</dbReference>
<dbReference type="InterPro" id="IPR020806">
    <property type="entry name" value="PKS_PP-bd"/>
</dbReference>
<dbReference type="FunFam" id="1.10.1200.10:FF:000005">
    <property type="entry name" value="Nonribosomal peptide synthetase 1"/>
    <property type="match status" value="5"/>
</dbReference>
<dbReference type="CDD" id="cd19534">
    <property type="entry name" value="E_NRPS"/>
    <property type="match status" value="2"/>
</dbReference>
<dbReference type="Gene3D" id="3.30.300.30">
    <property type="match status" value="6"/>
</dbReference>
<evidence type="ECO:0000259" key="9">
    <source>
        <dbReference type="PROSITE" id="PS50075"/>
    </source>
</evidence>
<keyword evidence="5" id="KW-0436">Ligase</keyword>
<evidence type="ECO:0000256" key="1">
    <source>
        <dbReference type="ARBA" id="ARBA00001957"/>
    </source>
</evidence>
<dbReference type="PROSITE" id="PS00012">
    <property type="entry name" value="PHOSPHOPANTETHEINE"/>
    <property type="match status" value="3"/>
</dbReference>
<dbReference type="NCBIfam" id="TIGR01720">
    <property type="entry name" value="NRPS-para261"/>
    <property type="match status" value="2"/>
</dbReference>
<protein>
    <submittedName>
        <fullName evidence="10">Non-ribosomal peptide synthetase</fullName>
    </submittedName>
</protein>
<dbReference type="SUPFAM" id="SSF56801">
    <property type="entry name" value="Acetyl-CoA synthetase-like"/>
    <property type="match status" value="6"/>
</dbReference>
<keyword evidence="4" id="KW-0597">Phosphoprotein</keyword>
<dbReference type="InterPro" id="IPR010071">
    <property type="entry name" value="AA_adenyl_dom"/>
</dbReference>
<dbReference type="PANTHER" id="PTHR45527:SF14">
    <property type="entry name" value="PLIPASTATIN SYNTHASE SUBUNIT B"/>
    <property type="match status" value="1"/>
</dbReference>
<gene>
    <name evidence="10" type="ORF">DL897_04490</name>
</gene>
<dbReference type="EMBL" id="QJKK01000002">
    <property type="protein sequence ID" value="RAL26257.1"/>
    <property type="molecule type" value="Genomic_DNA"/>
</dbReference>
<dbReference type="CDD" id="cd19543">
    <property type="entry name" value="DCL_NRPS"/>
    <property type="match status" value="1"/>
</dbReference>
<feature type="domain" description="Carrier" evidence="9">
    <location>
        <begin position="5826"/>
        <end position="5900"/>
    </location>
</feature>
<evidence type="ECO:0000313" key="10">
    <source>
        <dbReference type="EMBL" id="RAL26257.1"/>
    </source>
</evidence>
<dbReference type="Gene3D" id="2.30.38.10">
    <property type="entry name" value="Luciferase, Domain 3"/>
    <property type="match status" value="5"/>
</dbReference>
<evidence type="ECO:0000256" key="6">
    <source>
        <dbReference type="ARBA" id="ARBA00022737"/>
    </source>
</evidence>
<dbReference type="OrthoDB" id="9765680at2"/>
<dbReference type="FunFam" id="3.30.559.30:FF:000001">
    <property type="entry name" value="Non-ribosomal peptide synthetase"/>
    <property type="match status" value="3"/>
</dbReference>
<dbReference type="Proteomes" id="UP000251213">
    <property type="component" value="Unassembled WGS sequence"/>
</dbReference>
<dbReference type="Pfam" id="PF13193">
    <property type="entry name" value="AMP-binding_C"/>
    <property type="match status" value="6"/>
</dbReference>